<dbReference type="InterPro" id="IPR011990">
    <property type="entry name" value="TPR-like_helical_dom_sf"/>
</dbReference>
<dbReference type="InterPro" id="IPR001995">
    <property type="entry name" value="Peptidase_A2_cat"/>
</dbReference>
<dbReference type="SUPFAM" id="SSF50630">
    <property type="entry name" value="Acid proteases"/>
    <property type="match status" value="2"/>
</dbReference>
<name>A0ABV7PQ29_9BURK</name>
<dbReference type="PROSITE" id="PS50175">
    <property type="entry name" value="ASP_PROT_RETROV"/>
    <property type="match status" value="1"/>
</dbReference>
<dbReference type="Pfam" id="PF13975">
    <property type="entry name" value="gag-asp_proteas"/>
    <property type="match status" value="1"/>
</dbReference>
<feature type="region of interest" description="Disordered" evidence="2">
    <location>
        <begin position="485"/>
        <end position="511"/>
    </location>
</feature>
<dbReference type="SUPFAM" id="SSF81901">
    <property type="entry name" value="HCP-like"/>
    <property type="match status" value="1"/>
</dbReference>
<dbReference type="Gene3D" id="1.25.40.10">
    <property type="entry name" value="Tetratricopeptide repeat domain"/>
    <property type="match status" value="1"/>
</dbReference>
<reference evidence="6" key="1">
    <citation type="journal article" date="2019" name="Int. J. Syst. Evol. Microbiol.">
        <title>The Global Catalogue of Microorganisms (GCM) 10K type strain sequencing project: providing services to taxonomists for standard genome sequencing and annotation.</title>
        <authorList>
            <consortium name="The Broad Institute Genomics Platform"/>
            <consortium name="The Broad Institute Genome Sequencing Center for Infectious Disease"/>
            <person name="Wu L."/>
            <person name="Ma J."/>
        </authorList>
    </citation>
    <scope>NUCLEOTIDE SEQUENCE [LARGE SCALE GENOMIC DNA]</scope>
    <source>
        <strain evidence="6">CCM 7480</strain>
    </source>
</reference>
<sequence>MKPLLPLACFRPLATLLLALSALQAHAAEAPRCRYVMVAKLPLQYTGPSLQVTTQGVIDGTPATMLVDTGSYDSFLTRTGTEKRGMKLSNLGRVAQGVGGHASIYQTWIREFVAGPARSERGQMLVLSDFGQPPSYDAILGAPFLLQTDLEISLATKEIKFFQPVDCGDTHLAYWDADALVVPFDSSFETTPTPEFTVLVNGLKMRAIIDTGATATTMSLAAAKRAGLQLDAPGVTPAGHAVGVGDVKVAYWHATFNTFQMGEEVIRNADIGVVDGKDKGVDVVLGDDFLRSHRVLFAMSQRKIYFSYVGGQPFEQHRKLESWIQAEADAGNGDAQMRVASMYARGERVAPDAAAAANWLEKAAVNGNGHANLFSGRALLIQGRALDAAPRLRLALDKLPSSRDAALWLYLARLRTGQAELGRTELTAAFARSQDGEWPAPVAAFYLGKSSAQQLLKQAMQDRELGRKRRCSAISAMKEWYEAQGDHAQGQAMAAARTEHCGNPADNEDQD</sequence>
<dbReference type="RefSeq" id="WP_379736242.1">
    <property type="nucleotide sequence ID" value="NZ_JBHRVV010000001.1"/>
</dbReference>
<gene>
    <name evidence="5" type="ORF">ACFOPH_15530</name>
</gene>
<dbReference type="InterPro" id="IPR034122">
    <property type="entry name" value="Retropepsin-like_bacterial"/>
</dbReference>
<keyword evidence="5" id="KW-0645">Protease</keyword>
<feature type="domain" description="Peptidase A2" evidence="4">
    <location>
        <begin position="63"/>
        <end position="100"/>
    </location>
</feature>
<dbReference type="SMART" id="SM00671">
    <property type="entry name" value="SEL1"/>
    <property type="match status" value="1"/>
</dbReference>
<proteinExistence type="predicted"/>
<dbReference type="InterPro" id="IPR006597">
    <property type="entry name" value="Sel1-like"/>
</dbReference>
<dbReference type="Pfam" id="PF13650">
    <property type="entry name" value="Asp_protease_2"/>
    <property type="match status" value="1"/>
</dbReference>
<dbReference type="GO" id="GO:0006508">
    <property type="term" value="P:proteolysis"/>
    <property type="evidence" value="ECO:0007669"/>
    <property type="project" value="UniProtKB-KW"/>
</dbReference>
<evidence type="ECO:0000313" key="5">
    <source>
        <dbReference type="EMBL" id="MFC3459646.1"/>
    </source>
</evidence>
<feature type="signal peptide" evidence="3">
    <location>
        <begin position="1"/>
        <end position="27"/>
    </location>
</feature>
<organism evidence="5 6">
    <name type="scientific">Massilia haematophila</name>
    <dbReference type="NCBI Taxonomy" id="457923"/>
    <lineage>
        <taxon>Bacteria</taxon>
        <taxon>Pseudomonadati</taxon>
        <taxon>Pseudomonadota</taxon>
        <taxon>Betaproteobacteria</taxon>
        <taxon>Burkholderiales</taxon>
        <taxon>Oxalobacteraceae</taxon>
        <taxon>Telluria group</taxon>
        <taxon>Massilia</taxon>
    </lineage>
</organism>
<evidence type="ECO:0000256" key="3">
    <source>
        <dbReference type="SAM" id="SignalP"/>
    </source>
</evidence>
<dbReference type="EMBL" id="JBHRVV010000001">
    <property type="protein sequence ID" value="MFC3459646.1"/>
    <property type="molecule type" value="Genomic_DNA"/>
</dbReference>
<evidence type="ECO:0000259" key="4">
    <source>
        <dbReference type="PROSITE" id="PS50175"/>
    </source>
</evidence>
<dbReference type="InterPro" id="IPR001969">
    <property type="entry name" value="Aspartic_peptidase_AS"/>
</dbReference>
<keyword evidence="1" id="KW-0378">Hydrolase</keyword>
<accession>A0ABV7PQ29</accession>
<dbReference type="Gene3D" id="2.40.70.10">
    <property type="entry name" value="Acid Proteases"/>
    <property type="match status" value="2"/>
</dbReference>
<evidence type="ECO:0000256" key="2">
    <source>
        <dbReference type="SAM" id="MobiDB-lite"/>
    </source>
</evidence>
<dbReference type="InterPro" id="IPR021109">
    <property type="entry name" value="Peptidase_aspartic_dom_sf"/>
</dbReference>
<protein>
    <submittedName>
        <fullName evidence="5">Aspartyl protease family protein</fullName>
    </submittedName>
</protein>
<dbReference type="PROSITE" id="PS00141">
    <property type="entry name" value="ASP_PROTEASE"/>
    <property type="match status" value="1"/>
</dbReference>
<dbReference type="CDD" id="cd05483">
    <property type="entry name" value="retropepsin_like_bacteria"/>
    <property type="match status" value="1"/>
</dbReference>
<comment type="caution">
    <text evidence="5">The sequence shown here is derived from an EMBL/GenBank/DDBJ whole genome shotgun (WGS) entry which is preliminary data.</text>
</comment>
<keyword evidence="6" id="KW-1185">Reference proteome</keyword>
<feature type="chain" id="PRO_5046516401" evidence="3">
    <location>
        <begin position="28"/>
        <end position="511"/>
    </location>
</feature>
<evidence type="ECO:0000313" key="6">
    <source>
        <dbReference type="Proteomes" id="UP001595665"/>
    </source>
</evidence>
<keyword evidence="3" id="KW-0732">Signal</keyword>
<dbReference type="GO" id="GO:0008233">
    <property type="term" value="F:peptidase activity"/>
    <property type="evidence" value="ECO:0007669"/>
    <property type="project" value="UniProtKB-KW"/>
</dbReference>
<dbReference type="Proteomes" id="UP001595665">
    <property type="component" value="Unassembled WGS sequence"/>
</dbReference>
<evidence type="ECO:0000256" key="1">
    <source>
        <dbReference type="ARBA" id="ARBA00022801"/>
    </source>
</evidence>